<dbReference type="InterPro" id="IPR021307">
    <property type="entry name" value="DUF2884"/>
</dbReference>
<accession>A0ABS8GBE3</accession>
<dbReference type="RefSeq" id="WP_229162260.1">
    <property type="nucleotide sequence ID" value="NZ_JAJEWP010000006.1"/>
</dbReference>
<keyword evidence="1" id="KW-0732">Signal</keyword>
<gene>
    <name evidence="2" type="ORF">LJ739_16540</name>
</gene>
<evidence type="ECO:0000313" key="3">
    <source>
        <dbReference type="Proteomes" id="UP001520878"/>
    </source>
</evidence>
<reference evidence="2 3" key="1">
    <citation type="submission" date="2021-10" db="EMBL/GenBank/DDBJ databases">
        <title>Draft genome of Aestuariibacter halophilus JC2043.</title>
        <authorList>
            <person name="Emsley S.A."/>
            <person name="Pfannmuller K.M."/>
            <person name="Ushijima B."/>
            <person name="Saw J.H."/>
            <person name="Videau P."/>
        </authorList>
    </citation>
    <scope>NUCLEOTIDE SEQUENCE [LARGE SCALE GENOMIC DNA]</scope>
    <source>
        <strain evidence="2 3">JC2043</strain>
    </source>
</reference>
<dbReference type="EMBL" id="JAJEWP010000006">
    <property type="protein sequence ID" value="MCC2617862.1"/>
    <property type="molecule type" value="Genomic_DNA"/>
</dbReference>
<protein>
    <submittedName>
        <fullName evidence="2">YggN family protein</fullName>
    </submittedName>
</protein>
<evidence type="ECO:0000256" key="1">
    <source>
        <dbReference type="SAM" id="SignalP"/>
    </source>
</evidence>
<comment type="caution">
    <text evidence="2">The sequence shown here is derived from an EMBL/GenBank/DDBJ whole genome shotgun (WGS) entry which is preliminary data.</text>
</comment>
<evidence type="ECO:0000313" key="2">
    <source>
        <dbReference type="EMBL" id="MCC2617862.1"/>
    </source>
</evidence>
<organism evidence="2 3">
    <name type="scientific">Fluctibacter halophilus</name>
    <dbReference type="NCBI Taxonomy" id="226011"/>
    <lineage>
        <taxon>Bacteria</taxon>
        <taxon>Pseudomonadati</taxon>
        <taxon>Pseudomonadota</taxon>
        <taxon>Gammaproteobacteria</taxon>
        <taxon>Alteromonadales</taxon>
        <taxon>Alteromonadaceae</taxon>
        <taxon>Fluctibacter</taxon>
    </lineage>
</organism>
<feature type="chain" id="PRO_5046661656" evidence="1">
    <location>
        <begin position="20"/>
        <end position="263"/>
    </location>
</feature>
<proteinExistence type="predicted"/>
<feature type="signal peptide" evidence="1">
    <location>
        <begin position="1"/>
        <end position="19"/>
    </location>
</feature>
<sequence>MKKLALAITLALGTGMASAHEKHDDCNVNVDGEWQIENGRMIITTEDNDRIQIDADHTVWVNGNTLALTDEQQQWVATYYDGIFRAVPEVAGLASDGIRLASEAISQVFGEMFNVDDDSVTDLTAKLDKLGDEVHYNFYAEDGSIRLTSKTFEDGDFMADQWESEFEQAIEEVVVNSMGQILVSIGTQMMFSGGDMDAFEARMENFASDIETKIEAQAEALEFRAEGLCYSLIDVDRAENKLAANVPALSGLNTLDVEDNRSL</sequence>
<dbReference type="Pfam" id="PF11101">
    <property type="entry name" value="DUF2884"/>
    <property type="match status" value="1"/>
</dbReference>
<name>A0ABS8GBE3_9ALTE</name>
<dbReference type="Proteomes" id="UP001520878">
    <property type="component" value="Unassembled WGS sequence"/>
</dbReference>
<keyword evidence="3" id="KW-1185">Reference proteome</keyword>